<name>A0A0F9EXY4_9ZZZZ</name>
<comment type="caution">
    <text evidence="1">The sequence shown here is derived from an EMBL/GenBank/DDBJ whole genome shotgun (WGS) entry which is preliminary data.</text>
</comment>
<protein>
    <submittedName>
        <fullName evidence="1">Uncharacterized protein</fullName>
    </submittedName>
</protein>
<organism evidence="1">
    <name type="scientific">marine sediment metagenome</name>
    <dbReference type="NCBI Taxonomy" id="412755"/>
    <lineage>
        <taxon>unclassified sequences</taxon>
        <taxon>metagenomes</taxon>
        <taxon>ecological metagenomes</taxon>
    </lineage>
</organism>
<dbReference type="EMBL" id="LAZR01023330">
    <property type="protein sequence ID" value="KKL78869.1"/>
    <property type="molecule type" value="Genomic_DNA"/>
</dbReference>
<evidence type="ECO:0000313" key="1">
    <source>
        <dbReference type="EMBL" id="KKL78869.1"/>
    </source>
</evidence>
<accession>A0A0F9EXY4</accession>
<reference evidence="1" key="1">
    <citation type="journal article" date="2015" name="Nature">
        <title>Complex archaea that bridge the gap between prokaryotes and eukaryotes.</title>
        <authorList>
            <person name="Spang A."/>
            <person name="Saw J.H."/>
            <person name="Jorgensen S.L."/>
            <person name="Zaremba-Niedzwiedzka K."/>
            <person name="Martijn J."/>
            <person name="Lind A.E."/>
            <person name="van Eijk R."/>
            <person name="Schleper C."/>
            <person name="Guy L."/>
            <person name="Ettema T.J."/>
        </authorList>
    </citation>
    <scope>NUCLEOTIDE SEQUENCE</scope>
</reference>
<gene>
    <name evidence="1" type="ORF">LCGC14_2020490</name>
</gene>
<sequence>MDTEEIKQLANDVNNVMLVTAKPLQEHIKQLQAEVGRLREDEKAISRIWGILGVKCYADAKGMEISEIVGHLKAENEQAIKFLNEALPYITCENHYQSGLITAIGTFVQTLSKGGGQSHKD</sequence>
<proteinExistence type="predicted"/>
<dbReference type="AlphaFoldDB" id="A0A0F9EXY4"/>